<dbReference type="EMBL" id="LAZR01045372">
    <property type="protein sequence ID" value="KKK99020.1"/>
    <property type="molecule type" value="Genomic_DNA"/>
</dbReference>
<evidence type="ECO:0000313" key="1">
    <source>
        <dbReference type="EMBL" id="KKK99020.1"/>
    </source>
</evidence>
<protein>
    <submittedName>
        <fullName evidence="1">Uncharacterized protein</fullName>
    </submittedName>
</protein>
<organism evidence="1">
    <name type="scientific">marine sediment metagenome</name>
    <dbReference type="NCBI Taxonomy" id="412755"/>
    <lineage>
        <taxon>unclassified sequences</taxon>
        <taxon>metagenomes</taxon>
        <taxon>ecological metagenomes</taxon>
    </lineage>
</organism>
<dbReference type="AlphaFoldDB" id="A0A0F9AL59"/>
<proteinExistence type="predicted"/>
<reference evidence="1" key="1">
    <citation type="journal article" date="2015" name="Nature">
        <title>Complex archaea that bridge the gap between prokaryotes and eukaryotes.</title>
        <authorList>
            <person name="Spang A."/>
            <person name="Saw J.H."/>
            <person name="Jorgensen S.L."/>
            <person name="Zaremba-Niedzwiedzka K."/>
            <person name="Martijn J."/>
            <person name="Lind A.E."/>
            <person name="van Eijk R."/>
            <person name="Schleper C."/>
            <person name="Guy L."/>
            <person name="Ettema T.J."/>
        </authorList>
    </citation>
    <scope>NUCLEOTIDE SEQUENCE</scope>
</reference>
<name>A0A0F9AL59_9ZZZZ</name>
<gene>
    <name evidence="1" type="ORF">LCGC14_2636910</name>
</gene>
<comment type="caution">
    <text evidence="1">The sequence shown here is derived from an EMBL/GenBank/DDBJ whole genome shotgun (WGS) entry which is preliminary data.</text>
</comment>
<sequence>MKDLTQDRLLESGARSEYKPLTLDEVNQILKNQEKAKCFDELHEAGYVRIKYESLKKLQEDAKCYNNLQLPDDDTMRDYWNRKEIVEQLKKIDLHKIIRFTGTQSNDRHEQHNQEIAKLQKIVEKKK</sequence>
<accession>A0A0F9AL59</accession>